<organism evidence="1 2">
    <name type="scientific">Suillus luteus UH-Slu-Lm8-n1</name>
    <dbReference type="NCBI Taxonomy" id="930992"/>
    <lineage>
        <taxon>Eukaryota</taxon>
        <taxon>Fungi</taxon>
        <taxon>Dikarya</taxon>
        <taxon>Basidiomycota</taxon>
        <taxon>Agaricomycotina</taxon>
        <taxon>Agaricomycetes</taxon>
        <taxon>Agaricomycetidae</taxon>
        <taxon>Boletales</taxon>
        <taxon>Suillineae</taxon>
        <taxon>Suillaceae</taxon>
        <taxon>Suillus</taxon>
    </lineage>
</organism>
<feature type="non-terminal residue" evidence="1">
    <location>
        <position position="155"/>
    </location>
</feature>
<dbReference type="Proteomes" id="UP000054485">
    <property type="component" value="Unassembled WGS sequence"/>
</dbReference>
<evidence type="ECO:0000313" key="2">
    <source>
        <dbReference type="Proteomes" id="UP000054485"/>
    </source>
</evidence>
<dbReference type="InParanoid" id="A0A0C9ZTK6"/>
<feature type="non-terminal residue" evidence="1">
    <location>
        <position position="1"/>
    </location>
</feature>
<dbReference type="EMBL" id="KN836157">
    <property type="protein sequence ID" value="KIK32656.1"/>
    <property type="molecule type" value="Genomic_DNA"/>
</dbReference>
<reference evidence="1 2" key="1">
    <citation type="submission" date="2014-04" db="EMBL/GenBank/DDBJ databases">
        <authorList>
            <consortium name="DOE Joint Genome Institute"/>
            <person name="Kuo A."/>
            <person name="Ruytinx J."/>
            <person name="Rineau F."/>
            <person name="Colpaert J."/>
            <person name="Kohler A."/>
            <person name="Nagy L.G."/>
            <person name="Floudas D."/>
            <person name="Copeland A."/>
            <person name="Barry K.W."/>
            <person name="Cichocki N."/>
            <person name="Veneault-Fourrey C."/>
            <person name="LaButti K."/>
            <person name="Lindquist E.A."/>
            <person name="Lipzen A."/>
            <person name="Lundell T."/>
            <person name="Morin E."/>
            <person name="Murat C."/>
            <person name="Sun H."/>
            <person name="Tunlid A."/>
            <person name="Henrissat B."/>
            <person name="Grigoriev I.V."/>
            <person name="Hibbett D.S."/>
            <person name="Martin F."/>
            <person name="Nordberg H.P."/>
            <person name="Cantor M.N."/>
            <person name="Hua S.X."/>
        </authorList>
    </citation>
    <scope>NUCLEOTIDE SEQUENCE [LARGE SCALE GENOMIC DNA]</scope>
    <source>
        <strain evidence="1 2">UH-Slu-Lm8-n1</strain>
    </source>
</reference>
<dbReference type="OrthoDB" id="3234307at2759"/>
<accession>A0A0C9ZTK6</accession>
<sequence length="155" mass="17819">TTDPTAEDGSAWTVSEDWEAARGIVQDLLAVNVPTTEQSTLTKPSDTSHLIQRFNNDTFFLDIIQALLDLDLSKTIRDKWKARHRAQNFFIAEGKLWRVANTSANRAHSKLECVTREEAQDLAYQEHKENGHWGRDLIKLKLMDKIFCPRLDRIV</sequence>
<dbReference type="AlphaFoldDB" id="A0A0C9ZTK6"/>
<dbReference type="HOGENOM" id="CLU_132418_0_0_1"/>
<proteinExistence type="predicted"/>
<evidence type="ECO:0000313" key="1">
    <source>
        <dbReference type="EMBL" id="KIK32656.1"/>
    </source>
</evidence>
<name>A0A0C9ZTK6_9AGAM</name>
<reference evidence="2" key="2">
    <citation type="submission" date="2015-01" db="EMBL/GenBank/DDBJ databases">
        <title>Evolutionary Origins and Diversification of the Mycorrhizal Mutualists.</title>
        <authorList>
            <consortium name="DOE Joint Genome Institute"/>
            <consortium name="Mycorrhizal Genomics Consortium"/>
            <person name="Kohler A."/>
            <person name="Kuo A."/>
            <person name="Nagy L.G."/>
            <person name="Floudas D."/>
            <person name="Copeland A."/>
            <person name="Barry K.W."/>
            <person name="Cichocki N."/>
            <person name="Veneault-Fourrey C."/>
            <person name="LaButti K."/>
            <person name="Lindquist E.A."/>
            <person name="Lipzen A."/>
            <person name="Lundell T."/>
            <person name="Morin E."/>
            <person name="Murat C."/>
            <person name="Riley R."/>
            <person name="Ohm R."/>
            <person name="Sun H."/>
            <person name="Tunlid A."/>
            <person name="Henrissat B."/>
            <person name="Grigoriev I.V."/>
            <person name="Hibbett D.S."/>
            <person name="Martin F."/>
        </authorList>
    </citation>
    <scope>NUCLEOTIDE SEQUENCE [LARGE SCALE GENOMIC DNA]</scope>
    <source>
        <strain evidence="2">UH-Slu-Lm8-n1</strain>
    </source>
</reference>
<gene>
    <name evidence="1" type="ORF">CY34DRAFT_67219</name>
</gene>
<keyword evidence="2" id="KW-1185">Reference proteome</keyword>
<protein>
    <submittedName>
        <fullName evidence="1">Uncharacterized protein</fullName>
    </submittedName>
</protein>